<feature type="domain" description="BZIP" evidence="3">
    <location>
        <begin position="275"/>
        <end position="338"/>
    </location>
</feature>
<dbReference type="Gene3D" id="1.20.5.170">
    <property type="match status" value="1"/>
</dbReference>
<dbReference type="InterPro" id="IPR004827">
    <property type="entry name" value="bZIP"/>
</dbReference>
<sequence length="584" mass="64944">MATSNYQGMTYQLSNKQYVDPSDMDNWVDFGSLTSSNPNASSSGQPISAMTSPTCTIMPLDGSDDHQTPVAPSHDYSRFKQQTGLPTGSMATLQALPTVFPNYNSGIDEYGMATSMYDQSGLGAMTGDGFDTDLPAFFFPGESQNDDFVDPNAILKQEEAQANIRYYPGMHQQAALRAQQQAQQQRQQQMMAMKQREAEVQNNRSRRTSHNPAVDAHTEETIARVVNQIRQSSNMGEHSMSPDPHGHQHMGRSRKDEEDMDEDERLLNSEEGKKLSSKERRQLRNKVSARAFRSRRKEYIGQLEGEIQGKVNECNDLKMQNRALMEENARFRTLAEKLLAHAAFRPFLEELSHDPELAHSLSAISNSNHATPTPAPQSKKDVDPYNQQAQQYQQQHQHVGMTMIPETHLDFSALNLGGNQWAMPSNGMGQYLQPQVFTVEVPEMAEPVDVAALSGKSDDIIEEFTSSSSTESKVECPAELELPSMPTSEDVEVEQFKSVECAFDENDPAFTLFATSSTPSKSIEPVSLQASIEDLAARIPTEKEGNFELVTSSDIHSTLTLEKSIARMDAACRKLDSLFNSFGL</sequence>
<dbReference type="AlphaFoldDB" id="A0A8H3U433"/>
<evidence type="ECO:0000256" key="2">
    <source>
        <dbReference type="SAM" id="MobiDB-lite"/>
    </source>
</evidence>
<dbReference type="CDD" id="cd14810">
    <property type="entry name" value="bZIP_u1"/>
    <property type="match status" value="1"/>
</dbReference>
<protein>
    <recommendedName>
        <fullName evidence="3">BZIP domain-containing protein</fullName>
    </recommendedName>
</protein>
<organism evidence="4 5">
    <name type="scientific">Venturia inaequalis</name>
    <name type="common">Apple scab fungus</name>
    <dbReference type="NCBI Taxonomy" id="5025"/>
    <lineage>
        <taxon>Eukaryota</taxon>
        <taxon>Fungi</taxon>
        <taxon>Dikarya</taxon>
        <taxon>Ascomycota</taxon>
        <taxon>Pezizomycotina</taxon>
        <taxon>Dothideomycetes</taxon>
        <taxon>Pleosporomycetidae</taxon>
        <taxon>Venturiales</taxon>
        <taxon>Venturiaceae</taxon>
        <taxon>Venturia</taxon>
    </lineage>
</organism>
<dbReference type="SMART" id="SM00338">
    <property type="entry name" value="BRLZ"/>
    <property type="match status" value="1"/>
</dbReference>
<dbReference type="EMBL" id="WNWQ01000973">
    <property type="protein sequence ID" value="KAE9962751.1"/>
    <property type="molecule type" value="Genomic_DNA"/>
</dbReference>
<feature type="compositionally biased region" description="Basic and acidic residues" evidence="2">
    <location>
        <begin position="265"/>
        <end position="282"/>
    </location>
</feature>
<dbReference type="Proteomes" id="UP000433883">
    <property type="component" value="Unassembled WGS sequence"/>
</dbReference>
<dbReference type="FunFam" id="1.20.5.170:FF:000031">
    <property type="entry name" value="BZIP transcription factor (MeaB)"/>
    <property type="match status" value="1"/>
</dbReference>
<dbReference type="PANTHER" id="PTHR37616">
    <property type="entry name" value="BZIP TRANSCRIPTION FACTOR 60-LIKE"/>
    <property type="match status" value="1"/>
</dbReference>
<comment type="caution">
    <text evidence="4">The sequence shown here is derived from an EMBL/GenBank/DDBJ whole genome shotgun (WGS) entry which is preliminary data.</text>
</comment>
<dbReference type="SUPFAM" id="SSF57959">
    <property type="entry name" value="Leucine zipper domain"/>
    <property type="match status" value="1"/>
</dbReference>
<feature type="region of interest" description="Disordered" evidence="2">
    <location>
        <begin position="233"/>
        <end position="288"/>
    </location>
</feature>
<evidence type="ECO:0000259" key="3">
    <source>
        <dbReference type="PROSITE" id="PS50217"/>
    </source>
</evidence>
<dbReference type="Pfam" id="PF00170">
    <property type="entry name" value="bZIP_1"/>
    <property type="match status" value="1"/>
</dbReference>
<name>A0A8H3U433_VENIN</name>
<feature type="region of interest" description="Disordered" evidence="2">
    <location>
        <begin position="365"/>
        <end position="389"/>
    </location>
</feature>
<dbReference type="GO" id="GO:0003700">
    <property type="term" value="F:DNA-binding transcription factor activity"/>
    <property type="evidence" value="ECO:0007669"/>
    <property type="project" value="InterPro"/>
</dbReference>
<reference evidence="4 5" key="1">
    <citation type="submission" date="2019-11" db="EMBL/GenBank/DDBJ databases">
        <title>Venturia inaequalis Genome Resource.</title>
        <authorList>
            <person name="Lichtner F.J."/>
        </authorList>
    </citation>
    <scope>NUCLEOTIDE SEQUENCE [LARGE SCALE GENOMIC DNA]</scope>
    <source>
        <strain evidence="4">Bline_iso_100314</strain>
    </source>
</reference>
<feature type="region of interest" description="Disordered" evidence="2">
    <location>
        <begin position="175"/>
        <end position="221"/>
    </location>
</feature>
<evidence type="ECO:0000313" key="4">
    <source>
        <dbReference type="EMBL" id="KAE9962751.1"/>
    </source>
</evidence>
<accession>A0A8H3U433</accession>
<evidence type="ECO:0000313" key="5">
    <source>
        <dbReference type="Proteomes" id="UP000433883"/>
    </source>
</evidence>
<keyword evidence="1" id="KW-0175">Coiled coil</keyword>
<dbReference type="PROSITE" id="PS50217">
    <property type="entry name" value="BZIP"/>
    <property type="match status" value="1"/>
</dbReference>
<dbReference type="InterPro" id="IPR046347">
    <property type="entry name" value="bZIP_sf"/>
</dbReference>
<dbReference type="PANTHER" id="PTHR37616:SF2">
    <property type="entry name" value="BZIP DOMAIN-CONTAINING PROTEIN"/>
    <property type="match status" value="1"/>
</dbReference>
<proteinExistence type="predicted"/>
<gene>
    <name evidence="4" type="ORF">BLS_010060</name>
</gene>
<evidence type="ECO:0000256" key="1">
    <source>
        <dbReference type="SAM" id="Coils"/>
    </source>
</evidence>
<feature type="coiled-coil region" evidence="1">
    <location>
        <begin position="300"/>
        <end position="327"/>
    </location>
</feature>
<feature type="compositionally biased region" description="Low complexity" evidence="2">
    <location>
        <begin position="175"/>
        <end position="193"/>
    </location>
</feature>